<dbReference type="Pfam" id="PF05504">
    <property type="entry name" value="Spore_GerAC"/>
    <property type="match status" value="1"/>
</dbReference>
<evidence type="ECO:0000256" key="8">
    <source>
        <dbReference type="SAM" id="SignalP"/>
    </source>
</evidence>
<evidence type="ECO:0000256" key="2">
    <source>
        <dbReference type="ARBA" id="ARBA00007886"/>
    </source>
</evidence>
<dbReference type="InterPro" id="IPR057336">
    <property type="entry name" value="GerAC_N"/>
</dbReference>
<keyword evidence="12" id="KW-1185">Reference proteome</keyword>
<feature type="domain" description="Spore germination GerAC-like C-terminal" evidence="9">
    <location>
        <begin position="200"/>
        <end position="368"/>
    </location>
</feature>
<keyword evidence="5" id="KW-0472">Membrane</keyword>
<dbReference type="InterPro" id="IPR046953">
    <property type="entry name" value="Spore_GerAC-like_C"/>
</dbReference>
<dbReference type="EMBL" id="JAUSTY010000001">
    <property type="protein sequence ID" value="MDQ0164356.1"/>
    <property type="molecule type" value="Genomic_DNA"/>
</dbReference>
<dbReference type="Proteomes" id="UP001235840">
    <property type="component" value="Unassembled WGS sequence"/>
</dbReference>
<proteinExistence type="inferred from homology"/>
<name>A0ABT9VTP3_9BACI</name>
<comment type="subcellular location">
    <subcellularLocation>
        <location evidence="1">Membrane</location>
        <topology evidence="1">Lipid-anchor</topology>
    </subcellularLocation>
</comment>
<dbReference type="NCBIfam" id="TIGR02887">
    <property type="entry name" value="spore_ger_x_C"/>
    <property type="match status" value="1"/>
</dbReference>
<keyword evidence="6" id="KW-0564">Palmitate</keyword>
<sequence length="371" mass="41508">MIRRTILVISIFLSVSIASGCWDQQLLQDVTMITSIGIDKGKDGKITYTVVGRNIQERAVSPERLQVISTVGTTPSDAKANIDRKIPEVMSAAKSRILMFNDELAREPIYPVLDIFYRDPKQALNAKFAIVDGSTLQLLNRKYSDKPQVVDYAVDLIASEEEATGVNISNIQMICPVLFDPGQDAVVPYLSASENEIIIMGLALFNDQVMTGTINPSEATLFLLLNNQLEKKAYINQRITEERSPDILNFVSINVLKSKAKLKVHVSPDNQISADVNVTLKVDVLEYPHDKLDTKEEISKMAEILTDKLTDQAKVVINKLQEANCDSLGIGRRLIAYHNDTWQKITWKDVYPDITITPKVQVEIIRHGIIN</sequence>
<accession>A0ABT9VTP3</accession>
<dbReference type="RefSeq" id="WP_307389836.1">
    <property type="nucleotide sequence ID" value="NZ_BAAADK010000009.1"/>
</dbReference>
<evidence type="ECO:0000256" key="5">
    <source>
        <dbReference type="ARBA" id="ARBA00023136"/>
    </source>
</evidence>
<comment type="similarity">
    <text evidence="2">Belongs to the GerABKC lipoprotein family.</text>
</comment>
<organism evidence="11 12">
    <name type="scientific">Caldalkalibacillus horti</name>
    <dbReference type="NCBI Taxonomy" id="77523"/>
    <lineage>
        <taxon>Bacteria</taxon>
        <taxon>Bacillati</taxon>
        <taxon>Bacillota</taxon>
        <taxon>Bacilli</taxon>
        <taxon>Bacillales</taxon>
        <taxon>Bacillaceae</taxon>
        <taxon>Caldalkalibacillus</taxon>
    </lineage>
</organism>
<dbReference type="PROSITE" id="PS51257">
    <property type="entry name" value="PROKAR_LIPOPROTEIN"/>
    <property type="match status" value="1"/>
</dbReference>
<keyword evidence="7" id="KW-0449">Lipoprotein</keyword>
<dbReference type="InterPro" id="IPR008844">
    <property type="entry name" value="Spore_GerAC-like"/>
</dbReference>
<dbReference type="Gene3D" id="3.30.300.210">
    <property type="entry name" value="Nutrient germinant receptor protein C, domain 3"/>
    <property type="match status" value="1"/>
</dbReference>
<gene>
    <name evidence="11" type="ORF">J2S11_000255</name>
</gene>
<evidence type="ECO:0000256" key="7">
    <source>
        <dbReference type="ARBA" id="ARBA00023288"/>
    </source>
</evidence>
<dbReference type="InterPro" id="IPR038501">
    <property type="entry name" value="Spore_GerAC_C_sf"/>
</dbReference>
<keyword evidence="3" id="KW-0309">Germination</keyword>
<evidence type="ECO:0000256" key="4">
    <source>
        <dbReference type="ARBA" id="ARBA00022729"/>
    </source>
</evidence>
<evidence type="ECO:0000256" key="6">
    <source>
        <dbReference type="ARBA" id="ARBA00023139"/>
    </source>
</evidence>
<evidence type="ECO:0000313" key="12">
    <source>
        <dbReference type="Proteomes" id="UP001235840"/>
    </source>
</evidence>
<dbReference type="PANTHER" id="PTHR35789">
    <property type="entry name" value="SPORE GERMINATION PROTEIN B3"/>
    <property type="match status" value="1"/>
</dbReference>
<dbReference type="PANTHER" id="PTHR35789:SF1">
    <property type="entry name" value="SPORE GERMINATION PROTEIN B3"/>
    <property type="match status" value="1"/>
</dbReference>
<evidence type="ECO:0000256" key="3">
    <source>
        <dbReference type="ARBA" id="ARBA00022544"/>
    </source>
</evidence>
<feature type="domain" description="Spore germination protein N-terminal" evidence="10">
    <location>
        <begin position="23"/>
        <end position="191"/>
    </location>
</feature>
<feature type="signal peptide" evidence="8">
    <location>
        <begin position="1"/>
        <end position="20"/>
    </location>
</feature>
<protein>
    <submittedName>
        <fullName evidence="11">Ger(X)C family germination protein</fullName>
    </submittedName>
</protein>
<keyword evidence="4 8" id="KW-0732">Signal</keyword>
<comment type="caution">
    <text evidence="11">The sequence shown here is derived from an EMBL/GenBank/DDBJ whole genome shotgun (WGS) entry which is preliminary data.</text>
</comment>
<reference evidence="11 12" key="1">
    <citation type="submission" date="2023-07" db="EMBL/GenBank/DDBJ databases">
        <title>Genomic Encyclopedia of Type Strains, Phase IV (KMG-IV): sequencing the most valuable type-strain genomes for metagenomic binning, comparative biology and taxonomic classification.</title>
        <authorList>
            <person name="Goeker M."/>
        </authorList>
    </citation>
    <scope>NUCLEOTIDE SEQUENCE [LARGE SCALE GENOMIC DNA]</scope>
    <source>
        <strain evidence="11 12">DSM 12751</strain>
    </source>
</reference>
<evidence type="ECO:0000313" key="11">
    <source>
        <dbReference type="EMBL" id="MDQ0164356.1"/>
    </source>
</evidence>
<dbReference type="Pfam" id="PF25198">
    <property type="entry name" value="Spore_GerAC_N"/>
    <property type="match status" value="1"/>
</dbReference>
<evidence type="ECO:0000259" key="9">
    <source>
        <dbReference type="Pfam" id="PF05504"/>
    </source>
</evidence>
<evidence type="ECO:0000259" key="10">
    <source>
        <dbReference type="Pfam" id="PF25198"/>
    </source>
</evidence>
<feature type="chain" id="PRO_5047414257" evidence="8">
    <location>
        <begin position="21"/>
        <end position="371"/>
    </location>
</feature>
<evidence type="ECO:0000256" key="1">
    <source>
        <dbReference type="ARBA" id="ARBA00004635"/>
    </source>
</evidence>